<keyword evidence="3" id="KW-1185">Reference proteome</keyword>
<gene>
    <name evidence="2" type="ORF">P1J78_11175</name>
</gene>
<dbReference type="EMBL" id="JARGYC010000025">
    <property type="protein sequence ID" value="MDF0601293.1"/>
    <property type="molecule type" value="Genomic_DNA"/>
</dbReference>
<feature type="signal peptide" evidence="1">
    <location>
        <begin position="1"/>
        <end position="17"/>
    </location>
</feature>
<dbReference type="InterPro" id="IPR010297">
    <property type="entry name" value="DUF900_hydrolase"/>
</dbReference>
<dbReference type="PANTHER" id="PTHR36513">
    <property type="entry name" value="ABC TRANSMEMBRANE TYPE-1 DOMAIN-CONTAINING PROTEIN"/>
    <property type="match status" value="1"/>
</dbReference>
<evidence type="ECO:0000313" key="2">
    <source>
        <dbReference type="EMBL" id="MDF0601293.1"/>
    </source>
</evidence>
<feature type="chain" id="PRO_5041957164" evidence="1">
    <location>
        <begin position="18"/>
        <end position="361"/>
    </location>
</feature>
<dbReference type="SUPFAM" id="SSF53474">
    <property type="entry name" value="alpha/beta-Hydrolases"/>
    <property type="match status" value="1"/>
</dbReference>
<dbReference type="InterPro" id="IPR014586">
    <property type="entry name" value="UCP033909"/>
</dbReference>
<accession>A0AAE3NNK9</accession>
<dbReference type="InterPro" id="IPR029058">
    <property type="entry name" value="AB_hydrolase_fold"/>
</dbReference>
<dbReference type="GO" id="GO:0016787">
    <property type="term" value="F:hydrolase activity"/>
    <property type="evidence" value="ECO:0007669"/>
    <property type="project" value="UniProtKB-KW"/>
</dbReference>
<sequence length="361" mass="39130">MRRLILLCLFVTLSACAPRAKLIFAPEMAADLPTRSIFVVTTREIEGGSFGDGRSTAPLFLSYDLSIPPKREIGSVTYPGAELDPETQFLAKGRHIYPKSADFRTAVRGALREEEVREAIVYVHGFNNTFDEGVLRIAQLAQDFGIRGVPVHYSWPSAGSVFGYAYDRDSVLFSRDGMDQLISELKAAGAESIIIVAHSVGSHLVMETLRQRAIAEPGSVSRDIDGVVLISPDIDVQLFRTQAQRIDRLPDPFGIFVSKRDRALQLSARLTGQRNRLGRASAAEVSDLEVTLVDVTDFSSGAGHFTAGDSPALISLFRNAGNFEAAFRGDSAGRTGLLSGTVLTVQDATEIILSPITTLAQ</sequence>
<dbReference type="AlphaFoldDB" id="A0AAE3NNK9"/>
<comment type="caution">
    <text evidence="2">The sequence shown here is derived from an EMBL/GenBank/DDBJ whole genome shotgun (WGS) entry which is preliminary data.</text>
</comment>
<proteinExistence type="predicted"/>
<keyword evidence="2" id="KW-0378">Hydrolase</keyword>
<dbReference type="PIRSF" id="PIRSF033909">
    <property type="entry name" value="UCP033909"/>
    <property type="match status" value="1"/>
</dbReference>
<dbReference type="Proteomes" id="UP001220964">
    <property type="component" value="Unassembled WGS sequence"/>
</dbReference>
<evidence type="ECO:0000256" key="1">
    <source>
        <dbReference type="SAM" id="SignalP"/>
    </source>
</evidence>
<dbReference type="Pfam" id="PF05990">
    <property type="entry name" value="DUF900"/>
    <property type="match status" value="1"/>
</dbReference>
<evidence type="ECO:0000313" key="3">
    <source>
        <dbReference type="Proteomes" id="UP001220964"/>
    </source>
</evidence>
<dbReference type="PANTHER" id="PTHR36513:SF1">
    <property type="entry name" value="TRANSMEMBRANE PROTEIN"/>
    <property type="match status" value="1"/>
</dbReference>
<dbReference type="RefSeq" id="WP_275567433.1">
    <property type="nucleotide sequence ID" value="NZ_JARGYC010000025.1"/>
</dbReference>
<reference evidence="2" key="1">
    <citation type="submission" date="2023-03" db="EMBL/GenBank/DDBJ databases">
        <title>Multiphase analysis and comparison of six strains from genera Psychromarinibacter, Lutimaribacter, and Maritimibacter, including a novel species: Psychromarinibacter sediminicola sp. nov.</title>
        <authorList>
            <person name="Wang Y.-H."/>
            <person name="Ye M.-Q."/>
            <person name="Du Z.-J."/>
        </authorList>
    </citation>
    <scope>NUCLEOTIDE SEQUENCE</scope>
    <source>
        <strain evidence="2">C21-152</strain>
    </source>
</reference>
<protein>
    <submittedName>
        <fullName evidence="2">Alpha/beta fold hydrolase</fullName>
    </submittedName>
</protein>
<dbReference type="PROSITE" id="PS51257">
    <property type="entry name" value="PROKAR_LIPOPROTEIN"/>
    <property type="match status" value="1"/>
</dbReference>
<keyword evidence="1" id="KW-0732">Signal</keyword>
<dbReference type="Gene3D" id="3.40.50.1820">
    <property type="entry name" value="alpha/beta hydrolase"/>
    <property type="match status" value="1"/>
</dbReference>
<name>A0AAE3NNK9_9RHOB</name>
<organism evidence="2 3">
    <name type="scientific">Psychromarinibacter sediminicola</name>
    <dbReference type="NCBI Taxonomy" id="3033385"/>
    <lineage>
        <taxon>Bacteria</taxon>
        <taxon>Pseudomonadati</taxon>
        <taxon>Pseudomonadota</taxon>
        <taxon>Alphaproteobacteria</taxon>
        <taxon>Rhodobacterales</taxon>
        <taxon>Paracoccaceae</taxon>
        <taxon>Psychromarinibacter</taxon>
    </lineage>
</organism>